<dbReference type="EMBL" id="CP009518">
    <property type="protein sequence ID" value="AKB85741.1"/>
    <property type="molecule type" value="Genomic_DNA"/>
</dbReference>
<dbReference type="PROSITE" id="PS51918">
    <property type="entry name" value="RADICAL_SAM"/>
    <property type="match status" value="1"/>
</dbReference>
<accession>A0A0E3SRU4</accession>
<dbReference type="InterPro" id="IPR006638">
    <property type="entry name" value="Elp3/MiaA/NifB-like_rSAM"/>
</dbReference>
<dbReference type="OrthoDB" id="30736at2157"/>
<dbReference type="SFLD" id="SFLDG01386">
    <property type="entry name" value="main_SPASM_domain-containing"/>
    <property type="match status" value="1"/>
</dbReference>
<dbReference type="GO" id="GO:0006783">
    <property type="term" value="P:heme biosynthetic process"/>
    <property type="evidence" value="ECO:0007669"/>
    <property type="project" value="TreeGrafter"/>
</dbReference>
<dbReference type="STRING" id="1434104.MCMEM_1688"/>
<keyword evidence="1" id="KW-0949">S-adenosyl-L-methionine</keyword>
<organism evidence="6 7">
    <name type="scientific">Methanococcoides methylutens MM1</name>
    <dbReference type="NCBI Taxonomy" id="1434104"/>
    <lineage>
        <taxon>Archaea</taxon>
        <taxon>Methanobacteriati</taxon>
        <taxon>Methanobacteriota</taxon>
        <taxon>Stenosarchaea group</taxon>
        <taxon>Methanomicrobia</taxon>
        <taxon>Methanosarcinales</taxon>
        <taxon>Methanosarcinaceae</taxon>
        <taxon>Methanococcoides</taxon>
    </lineage>
</organism>
<dbReference type="PANTHER" id="PTHR11228:SF7">
    <property type="entry name" value="PQQA PEPTIDE CYCLASE"/>
    <property type="match status" value="1"/>
</dbReference>
<dbReference type="Pfam" id="PF13186">
    <property type="entry name" value="SPASM"/>
    <property type="match status" value="1"/>
</dbReference>
<sequence length="397" mass="44518">MRVYEKSVIKVNASTENGKVVLDTEGPLSAVASPVIKRINKIFQEEKPIRADDENIIFSTWSPPIPSTAFNRLISAQIGAIMKKRIPDQFSIGITDKCPYNCIHCGAAGIVADPEMTVEEINRAVEEAIDLGAYSIQFDGGETMLRGDIVDMVANVDKTRAIATCFTSGFRLTKERATDLKNAGLFATHISIDSPFESEHDRVRGREGAYQNAMDGIKNSLDAGMLTDMFVVVSPDNIDDLEDFYGLAESLGMHEMSIYEIIAVGRWLEREDETISQKDVDRLEKFQKEKNRTVDGPRVTAFPYFMGPDQFGCFAGRRWIHVSSGGDVMPCAYTPLAFGNIREDSLEDIWKRMGKHSAYKGSAEYCMMRNPEFRKKYIHTIPKDAIVPLRIDLQEKN</sequence>
<dbReference type="KEGG" id="mmet:MCMEM_1688"/>
<dbReference type="PANTHER" id="PTHR11228">
    <property type="entry name" value="RADICAL SAM DOMAIN PROTEIN"/>
    <property type="match status" value="1"/>
</dbReference>
<dbReference type="RefSeq" id="WP_048205799.1">
    <property type="nucleotide sequence ID" value="NZ_CP009518.1"/>
</dbReference>
<dbReference type="GO" id="GO:0046872">
    <property type="term" value="F:metal ion binding"/>
    <property type="evidence" value="ECO:0007669"/>
    <property type="project" value="UniProtKB-KW"/>
</dbReference>
<protein>
    <submittedName>
        <fullName evidence="6">Radical SAM domain heme biosynthesis protein</fullName>
    </submittedName>
</protein>
<dbReference type="SFLD" id="SFLDS00029">
    <property type="entry name" value="Radical_SAM"/>
    <property type="match status" value="1"/>
</dbReference>
<dbReference type="InterPro" id="IPR007197">
    <property type="entry name" value="rSAM"/>
</dbReference>
<dbReference type="SMART" id="SM00729">
    <property type="entry name" value="Elp3"/>
    <property type="match status" value="1"/>
</dbReference>
<dbReference type="InterPro" id="IPR050377">
    <property type="entry name" value="Radical_SAM_PqqE_MftC-like"/>
</dbReference>
<dbReference type="Pfam" id="PF04055">
    <property type="entry name" value="Radical_SAM"/>
    <property type="match status" value="1"/>
</dbReference>
<evidence type="ECO:0000256" key="4">
    <source>
        <dbReference type="ARBA" id="ARBA00023014"/>
    </source>
</evidence>
<evidence type="ECO:0000259" key="5">
    <source>
        <dbReference type="PROSITE" id="PS51918"/>
    </source>
</evidence>
<dbReference type="InterPro" id="IPR013785">
    <property type="entry name" value="Aldolase_TIM"/>
</dbReference>
<evidence type="ECO:0000256" key="1">
    <source>
        <dbReference type="ARBA" id="ARBA00022691"/>
    </source>
</evidence>
<dbReference type="FunFam" id="3.20.20.70:FF:000352">
    <property type="entry name" value="Metallo cofactor biosynthesis protein"/>
    <property type="match status" value="1"/>
</dbReference>
<name>A0A0E3SRU4_METMT</name>
<dbReference type="HOGENOM" id="CLU_043914_0_0_2"/>
<dbReference type="Gene3D" id="3.20.20.70">
    <property type="entry name" value="Aldolase class I"/>
    <property type="match status" value="1"/>
</dbReference>
<feature type="domain" description="Radical SAM core" evidence="5">
    <location>
        <begin position="84"/>
        <end position="293"/>
    </location>
</feature>
<keyword evidence="3" id="KW-0408">Iron</keyword>
<proteinExistence type="predicted"/>
<dbReference type="GO" id="GO:0003824">
    <property type="term" value="F:catalytic activity"/>
    <property type="evidence" value="ECO:0007669"/>
    <property type="project" value="InterPro"/>
</dbReference>
<dbReference type="SFLD" id="SFLDG01067">
    <property type="entry name" value="SPASM/twitch_domain_containing"/>
    <property type="match status" value="1"/>
</dbReference>
<dbReference type="Proteomes" id="UP000033048">
    <property type="component" value="Chromosome"/>
</dbReference>
<reference evidence="6 7" key="1">
    <citation type="submission" date="2014-07" db="EMBL/GenBank/DDBJ databases">
        <title>Methanogenic archaea and the global carbon cycle.</title>
        <authorList>
            <person name="Henriksen J.R."/>
            <person name="Luke J."/>
            <person name="Reinhart S."/>
            <person name="Benedict M.N."/>
            <person name="Youngblut N.D."/>
            <person name="Metcalf M.E."/>
            <person name="Whitaker R.J."/>
            <person name="Metcalf W.W."/>
        </authorList>
    </citation>
    <scope>NUCLEOTIDE SEQUENCE [LARGE SCALE GENOMIC DNA]</scope>
    <source>
        <strain evidence="6 7">MM1</strain>
    </source>
</reference>
<keyword evidence="7" id="KW-1185">Reference proteome</keyword>
<gene>
    <name evidence="6" type="ORF">MCMEM_1688</name>
</gene>
<dbReference type="CDD" id="cd01335">
    <property type="entry name" value="Radical_SAM"/>
    <property type="match status" value="1"/>
</dbReference>
<evidence type="ECO:0000313" key="7">
    <source>
        <dbReference type="Proteomes" id="UP000033048"/>
    </source>
</evidence>
<dbReference type="InterPro" id="IPR058240">
    <property type="entry name" value="rSAM_sf"/>
</dbReference>
<evidence type="ECO:0000256" key="2">
    <source>
        <dbReference type="ARBA" id="ARBA00022723"/>
    </source>
</evidence>
<dbReference type="InterPro" id="IPR023885">
    <property type="entry name" value="4Fe4S-binding_SPASM_dom"/>
</dbReference>
<dbReference type="SUPFAM" id="SSF102114">
    <property type="entry name" value="Radical SAM enzymes"/>
    <property type="match status" value="1"/>
</dbReference>
<keyword evidence="2" id="KW-0479">Metal-binding</keyword>
<dbReference type="AlphaFoldDB" id="A0A0E3SRU4"/>
<dbReference type="GO" id="GO:0051536">
    <property type="term" value="F:iron-sulfur cluster binding"/>
    <property type="evidence" value="ECO:0007669"/>
    <property type="project" value="UniProtKB-KW"/>
</dbReference>
<evidence type="ECO:0000313" key="6">
    <source>
        <dbReference type="EMBL" id="AKB85741.1"/>
    </source>
</evidence>
<keyword evidence="4" id="KW-0411">Iron-sulfur</keyword>
<evidence type="ECO:0000256" key="3">
    <source>
        <dbReference type="ARBA" id="ARBA00023004"/>
    </source>
</evidence>
<dbReference type="GeneID" id="24894251"/>
<dbReference type="CDD" id="cd21128">
    <property type="entry name" value="SPASM_rSAM"/>
    <property type="match status" value="1"/>
</dbReference>